<feature type="compositionally biased region" description="Basic residues" evidence="1">
    <location>
        <begin position="480"/>
        <end position="499"/>
    </location>
</feature>
<feature type="region of interest" description="Disordered" evidence="1">
    <location>
        <begin position="427"/>
        <end position="499"/>
    </location>
</feature>
<proteinExistence type="predicted"/>
<reference evidence="2 3" key="1">
    <citation type="submission" date="2010-05" db="EMBL/GenBank/DDBJ databases">
        <title>The Genome Sequence of Thecamonas trahens ATCC 50062.</title>
        <authorList>
            <consortium name="The Broad Institute Genome Sequencing Platform"/>
            <person name="Russ C."/>
            <person name="Cuomo C."/>
            <person name="Shea T."/>
            <person name="Young S.K."/>
            <person name="Zeng Q."/>
            <person name="Koehrsen M."/>
            <person name="Haas B."/>
            <person name="Borodovsky M."/>
            <person name="Guigo R."/>
            <person name="Alvarado L."/>
            <person name="Berlin A."/>
            <person name="Bochicchio J."/>
            <person name="Borenstein D."/>
            <person name="Chapman S."/>
            <person name="Chen Z."/>
            <person name="Freedman E."/>
            <person name="Gellesch M."/>
            <person name="Goldberg J."/>
            <person name="Griggs A."/>
            <person name="Gujja S."/>
            <person name="Heilman E."/>
            <person name="Heiman D."/>
            <person name="Hepburn T."/>
            <person name="Howarth C."/>
            <person name="Jen D."/>
            <person name="Larson L."/>
            <person name="Mehta T."/>
            <person name="Park D."/>
            <person name="Pearson M."/>
            <person name="Roberts A."/>
            <person name="Saif S."/>
            <person name="Shenoy N."/>
            <person name="Sisk P."/>
            <person name="Stolte C."/>
            <person name="Sykes S."/>
            <person name="Thomson T."/>
            <person name="Walk T."/>
            <person name="White J."/>
            <person name="Yandava C."/>
            <person name="Burger G."/>
            <person name="Gray M.W."/>
            <person name="Holland P.W.H."/>
            <person name="King N."/>
            <person name="Lang F.B.F."/>
            <person name="Roger A.J."/>
            <person name="Ruiz-Trillo I."/>
            <person name="Lander E."/>
            <person name="Nusbaum C."/>
        </authorList>
    </citation>
    <scope>NUCLEOTIDE SEQUENCE [LARGE SCALE GENOMIC DNA]</scope>
    <source>
        <strain evidence="2 3">ATCC 50062</strain>
    </source>
</reference>
<evidence type="ECO:0000256" key="1">
    <source>
        <dbReference type="SAM" id="MobiDB-lite"/>
    </source>
</evidence>
<evidence type="ECO:0000313" key="2">
    <source>
        <dbReference type="EMBL" id="KNC50452.1"/>
    </source>
</evidence>
<dbReference type="RefSeq" id="XP_013762348.1">
    <property type="nucleotide sequence ID" value="XM_013906894.1"/>
</dbReference>
<name>A0A0L0DDM8_THETB</name>
<gene>
    <name evidence="2" type="ORF">AMSG_00612</name>
</gene>
<sequence length="499" mass="50961">MSLVIPLIPKFFYLTADLQFTASLNAYLDLCESKWPSIRSAAIARLPGFISHSSASSLSLLPEGRELPSVMVSILLQLMLSELPAEIAAVDAALADLVTVAPVQATTAIATAMALDAATPLPAPHVERATAAVAAGLAAVTRETVVSLLAPRPDPWSAALHVVDPLLAELDPSGSGPLLSVESVGAVLDAVAAGLPAAFEPRHRVRALLAQALGQATAQPAAQSANVRSLLLAALEATSGPRPRLSTVGAVATCLTAALAADPASAGDWLGLAQQAADAAAACPPPPPSAAAACLGKLRTALDAAAAPASGDVEWRVVETLVYAYAHVAQAGGPRSDEAAAWEAATLAPLETNAAAYTVSVKAKLERLSAALVAEPVSRVARAQLQQTSSLLVDALAVLDRVACILARILAPSRPEEQYLTVGANVAPSWAPPVPPAPPPASAKRLRDEAAPSAGPLPRLTADSPRLKRPKPLGNGKPAAKPKTRLPVKSRLSVKARLG</sequence>
<organism evidence="2 3">
    <name type="scientific">Thecamonas trahens ATCC 50062</name>
    <dbReference type="NCBI Taxonomy" id="461836"/>
    <lineage>
        <taxon>Eukaryota</taxon>
        <taxon>Apusozoa</taxon>
        <taxon>Apusomonadida</taxon>
        <taxon>Apusomonadidae</taxon>
        <taxon>Thecamonas</taxon>
    </lineage>
</organism>
<feature type="compositionally biased region" description="Pro residues" evidence="1">
    <location>
        <begin position="430"/>
        <end position="441"/>
    </location>
</feature>
<dbReference type="EMBL" id="GL349435">
    <property type="protein sequence ID" value="KNC50452.1"/>
    <property type="molecule type" value="Genomic_DNA"/>
</dbReference>
<dbReference type="AlphaFoldDB" id="A0A0L0DDM8"/>
<protein>
    <submittedName>
        <fullName evidence="2">Uncharacterized protein</fullName>
    </submittedName>
</protein>
<dbReference type="Pfam" id="PF05918">
    <property type="entry name" value="API5"/>
    <property type="match status" value="1"/>
</dbReference>
<evidence type="ECO:0000313" key="3">
    <source>
        <dbReference type="Proteomes" id="UP000054408"/>
    </source>
</evidence>
<accession>A0A0L0DDM8</accession>
<dbReference type="InterPro" id="IPR008383">
    <property type="entry name" value="API5"/>
</dbReference>
<keyword evidence="3" id="KW-1185">Reference proteome</keyword>
<dbReference type="GeneID" id="25560410"/>
<dbReference type="Proteomes" id="UP000054408">
    <property type="component" value="Unassembled WGS sequence"/>
</dbReference>